<dbReference type="AlphaFoldDB" id="A0A8E0S111"/>
<keyword evidence="2" id="KW-1185">Reference proteome</keyword>
<dbReference type="EMBL" id="LUCM01003999">
    <property type="protein sequence ID" value="KAA0194985.1"/>
    <property type="molecule type" value="Genomic_DNA"/>
</dbReference>
<gene>
    <name evidence="1" type="ORF">FBUS_09402</name>
</gene>
<protein>
    <submittedName>
        <fullName evidence="1">Uncharacterized protein</fullName>
    </submittedName>
</protein>
<name>A0A8E0S111_9TREM</name>
<sequence length="123" mass="13726">MLELNDARFDHNCTEFPKSVVQRTSIHLPSLPVFLSLASTARTKTTNLSICSWKLVLEANYGPYFEIGNNSLVFQVLYLVGQSLKIVPVFSKFPSSARTTLPLSVHRLFAVDEPVDVTVVRVS</sequence>
<dbReference type="Proteomes" id="UP000728185">
    <property type="component" value="Unassembled WGS sequence"/>
</dbReference>
<proteinExistence type="predicted"/>
<comment type="caution">
    <text evidence="1">The sequence shown here is derived from an EMBL/GenBank/DDBJ whole genome shotgun (WGS) entry which is preliminary data.</text>
</comment>
<accession>A0A8E0S111</accession>
<organism evidence="1 2">
    <name type="scientific">Fasciolopsis buskii</name>
    <dbReference type="NCBI Taxonomy" id="27845"/>
    <lineage>
        <taxon>Eukaryota</taxon>
        <taxon>Metazoa</taxon>
        <taxon>Spiralia</taxon>
        <taxon>Lophotrochozoa</taxon>
        <taxon>Platyhelminthes</taxon>
        <taxon>Trematoda</taxon>
        <taxon>Digenea</taxon>
        <taxon>Plagiorchiida</taxon>
        <taxon>Echinostomata</taxon>
        <taxon>Echinostomatoidea</taxon>
        <taxon>Fasciolidae</taxon>
        <taxon>Fasciolopsis</taxon>
    </lineage>
</organism>
<evidence type="ECO:0000313" key="2">
    <source>
        <dbReference type="Proteomes" id="UP000728185"/>
    </source>
</evidence>
<reference evidence="1" key="1">
    <citation type="submission" date="2019-05" db="EMBL/GenBank/DDBJ databases">
        <title>Annotation for the trematode Fasciolopsis buski.</title>
        <authorList>
            <person name="Choi Y.-J."/>
        </authorList>
    </citation>
    <scope>NUCLEOTIDE SEQUENCE</scope>
    <source>
        <strain evidence="1">HT</strain>
        <tissue evidence="1">Whole worm</tissue>
    </source>
</reference>
<evidence type="ECO:0000313" key="1">
    <source>
        <dbReference type="EMBL" id="KAA0194985.1"/>
    </source>
</evidence>